<comment type="catalytic activity">
    <reaction evidence="8">
        <text>L-aspartate(89)-[ribosomal protein uS12]-hydrogen + (sulfur carrier)-SH + AH2 + 2 S-adenosyl-L-methionine = 3-methylsulfanyl-L-aspartate(89)-[ribosomal protein uS12]-hydrogen + (sulfur carrier)-H + 5'-deoxyadenosine + L-methionine + A + S-adenosyl-L-homocysteine + 2 H(+)</text>
        <dbReference type="Rhea" id="RHEA:37087"/>
        <dbReference type="Rhea" id="RHEA-COMP:10460"/>
        <dbReference type="Rhea" id="RHEA-COMP:10461"/>
        <dbReference type="Rhea" id="RHEA-COMP:14737"/>
        <dbReference type="Rhea" id="RHEA-COMP:14739"/>
        <dbReference type="ChEBI" id="CHEBI:13193"/>
        <dbReference type="ChEBI" id="CHEBI:15378"/>
        <dbReference type="ChEBI" id="CHEBI:17319"/>
        <dbReference type="ChEBI" id="CHEBI:17499"/>
        <dbReference type="ChEBI" id="CHEBI:29917"/>
        <dbReference type="ChEBI" id="CHEBI:29961"/>
        <dbReference type="ChEBI" id="CHEBI:57844"/>
        <dbReference type="ChEBI" id="CHEBI:57856"/>
        <dbReference type="ChEBI" id="CHEBI:59789"/>
        <dbReference type="ChEBI" id="CHEBI:64428"/>
        <dbReference type="ChEBI" id="CHEBI:73599"/>
        <dbReference type="EC" id="2.8.4.4"/>
    </reaction>
</comment>
<dbReference type="Pfam" id="PF04055">
    <property type="entry name" value="Radical_SAM"/>
    <property type="match status" value="1"/>
</dbReference>
<dbReference type="InterPro" id="IPR013848">
    <property type="entry name" value="Methylthiotransferase_N"/>
</dbReference>
<feature type="domain" description="MTTase N-terminal" evidence="10">
    <location>
        <begin position="9"/>
        <end position="127"/>
    </location>
</feature>
<evidence type="ECO:0000256" key="8">
    <source>
        <dbReference type="HAMAP-Rule" id="MF_01865"/>
    </source>
</evidence>
<reference evidence="12 13" key="2">
    <citation type="journal article" date="2016" name="Int. J. Syst. Evol. Microbiol.">
        <title>Flavisolibacter tropicus sp. nov., isolated from tropical soil.</title>
        <authorList>
            <person name="Lee J.J."/>
            <person name="Kang M.S."/>
            <person name="Kim G.S."/>
            <person name="Lee C.S."/>
            <person name="Lim S."/>
            <person name="Lee J."/>
            <person name="Roh S.H."/>
            <person name="Kang H."/>
            <person name="Ha J.M."/>
            <person name="Bae S."/>
            <person name="Jung H.Y."/>
            <person name="Kim M.K."/>
        </authorList>
    </citation>
    <scope>NUCLEOTIDE SEQUENCE [LARGE SCALE GENOMIC DNA]</scope>
    <source>
        <strain evidence="12 13">LCS9</strain>
    </source>
</reference>
<dbReference type="Gene3D" id="3.40.50.12160">
    <property type="entry name" value="Methylthiotransferase, N-terminal domain"/>
    <property type="match status" value="1"/>
</dbReference>
<evidence type="ECO:0000313" key="12">
    <source>
        <dbReference type="EMBL" id="ANE49891.1"/>
    </source>
</evidence>
<evidence type="ECO:0000256" key="5">
    <source>
        <dbReference type="ARBA" id="ARBA00022723"/>
    </source>
</evidence>
<dbReference type="InterPro" id="IPR005840">
    <property type="entry name" value="Ribosomal_uS12_MeSTrfase_RimO"/>
</dbReference>
<keyword evidence="3 8" id="KW-0808">Transferase</keyword>
<keyword evidence="13" id="KW-1185">Reference proteome</keyword>
<comment type="function">
    <text evidence="8">Catalyzes the methylthiolation of an aspartic acid residue of ribosomal protein uS12.</text>
</comment>
<dbReference type="InterPro" id="IPR005839">
    <property type="entry name" value="Methylthiotransferase"/>
</dbReference>
<dbReference type="SMART" id="SM00729">
    <property type="entry name" value="Elp3"/>
    <property type="match status" value="1"/>
</dbReference>
<dbReference type="InterPro" id="IPR002792">
    <property type="entry name" value="TRAM_dom"/>
</dbReference>
<dbReference type="KEGG" id="fla:SY85_04680"/>
<dbReference type="PROSITE" id="PS01278">
    <property type="entry name" value="MTTASE_RADICAL"/>
    <property type="match status" value="1"/>
</dbReference>
<dbReference type="Gene3D" id="2.40.50.140">
    <property type="entry name" value="Nucleic acid-binding proteins"/>
    <property type="match status" value="1"/>
</dbReference>
<comment type="subcellular location">
    <subcellularLocation>
        <location evidence="8">Cytoplasm</location>
    </subcellularLocation>
</comment>
<dbReference type="OrthoDB" id="9805215at2"/>
<keyword evidence="6 8" id="KW-0408">Iron</keyword>
<dbReference type="GO" id="GO:0005829">
    <property type="term" value="C:cytosol"/>
    <property type="evidence" value="ECO:0007669"/>
    <property type="project" value="TreeGrafter"/>
</dbReference>
<keyword evidence="5 8" id="KW-0479">Metal-binding</keyword>
<evidence type="ECO:0000256" key="1">
    <source>
        <dbReference type="ARBA" id="ARBA00022485"/>
    </source>
</evidence>
<dbReference type="GO" id="GO:0051539">
    <property type="term" value="F:4 iron, 4 sulfur cluster binding"/>
    <property type="evidence" value="ECO:0007669"/>
    <property type="project" value="UniProtKB-UniRule"/>
</dbReference>
<dbReference type="SFLD" id="SFLDF00274">
    <property type="entry name" value="ribosomal_protein_S12_methylth"/>
    <property type="match status" value="1"/>
</dbReference>
<dbReference type="GO" id="GO:0046872">
    <property type="term" value="F:metal ion binding"/>
    <property type="evidence" value="ECO:0007669"/>
    <property type="project" value="UniProtKB-KW"/>
</dbReference>
<evidence type="ECO:0000313" key="13">
    <source>
        <dbReference type="Proteomes" id="UP000077177"/>
    </source>
</evidence>
<feature type="binding site" evidence="8">
    <location>
        <position position="158"/>
    </location>
    <ligand>
        <name>[4Fe-4S] cluster</name>
        <dbReference type="ChEBI" id="CHEBI:49883"/>
        <label>2</label>
        <note>4Fe-4S-S-AdoMet</note>
    </ligand>
</feature>
<dbReference type="PROSITE" id="PS50926">
    <property type="entry name" value="TRAM"/>
    <property type="match status" value="1"/>
</dbReference>
<feature type="binding site" evidence="8">
    <location>
        <position position="151"/>
    </location>
    <ligand>
        <name>[4Fe-4S] cluster</name>
        <dbReference type="ChEBI" id="CHEBI:49883"/>
        <label>2</label>
        <note>4Fe-4S-S-AdoMet</note>
    </ligand>
</feature>
<dbReference type="PROSITE" id="PS51449">
    <property type="entry name" value="MTTASE_N"/>
    <property type="match status" value="1"/>
</dbReference>
<evidence type="ECO:0000259" key="11">
    <source>
        <dbReference type="PROSITE" id="PS51918"/>
    </source>
</evidence>
<dbReference type="GO" id="GO:0035599">
    <property type="term" value="F:aspartic acid methylthiotransferase activity"/>
    <property type="evidence" value="ECO:0007669"/>
    <property type="project" value="TreeGrafter"/>
</dbReference>
<feature type="domain" description="TRAM" evidence="9">
    <location>
        <begin position="370"/>
        <end position="436"/>
    </location>
</feature>
<dbReference type="PANTHER" id="PTHR43837:SF1">
    <property type="entry name" value="RIBOSOMAL PROTEIN US12 METHYLTHIOTRANSFERASE RIMO"/>
    <property type="match status" value="1"/>
</dbReference>
<dbReference type="GO" id="GO:0006400">
    <property type="term" value="P:tRNA modification"/>
    <property type="evidence" value="ECO:0007669"/>
    <property type="project" value="InterPro"/>
</dbReference>
<dbReference type="EMBL" id="CP011390">
    <property type="protein sequence ID" value="ANE49891.1"/>
    <property type="molecule type" value="Genomic_DNA"/>
</dbReference>
<feature type="binding site" evidence="8">
    <location>
        <position position="155"/>
    </location>
    <ligand>
        <name>[4Fe-4S] cluster</name>
        <dbReference type="ChEBI" id="CHEBI:49883"/>
        <label>2</label>
        <note>4Fe-4S-S-AdoMet</note>
    </ligand>
</feature>
<dbReference type="SFLD" id="SFLDG01082">
    <property type="entry name" value="B12-binding_domain_containing"/>
    <property type="match status" value="1"/>
</dbReference>
<dbReference type="SFLD" id="SFLDS00029">
    <property type="entry name" value="Radical_SAM"/>
    <property type="match status" value="1"/>
</dbReference>
<feature type="domain" description="Radical SAM core" evidence="11">
    <location>
        <begin position="137"/>
        <end position="367"/>
    </location>
</feature>
<dbReference type="SFLD" id="SFLDG01061">
    <property type="entry name" value="methylthiotransferase"/>
    <property type="match status" value="1"/>
</dbReference>
<evidence type="ECO:0000259" key="10">
    <source>
        <dbReference type="PROSITE" id="PS51449"/>
    </source>
</evidence>
<dbReference type="GO" id="GO:0005840">
    <property type="term" value="C:ribosome"/>
    <property type="evidence" value="ECO:0007669"/>
    <property type="project" value="UniProtKB-KW"/>
</dbReference>
<keyword evidence="12" id="KW-0689">Ribosomal protein</keyword>
<dbReference type="InterPro" id="IPR023404">
    <property type="entry name" value="rSAM_horseshoe"/>
</dbReference>
<dbReference type="Proteomes" id="UP000077177">
    <property type="component" value="Chromosome"/>
</dbReference>
<proteinExistence type="inferred from homology"/>
<keyword evidence="7 8" id="KW-0411">Iron-sulfur</keyword>
<dbReference type="PROSITE" id="PS51918">
    <property type="entry name" value="RADICAL_SAM"/>
    <property type="match status" value="1"/>
</dbReference>
<dbReference type="HAMAP" id="MF_01865">
    <property type="entry name" value="MTTase_RimO"/>
    <property type="match status" value="1"/>
</dbReference>
<dbReference type="InterPro" id="IPR038135">
    <property type="entry name" value="Methylthiotransferase_N_sf"/>
</dbReference>
<reference evidence="13" key="1">
    <citation type="submission" date="2015-01" db="EMBL/GenBank/DDBJ databases">
        <title>Flavisolibacter sp./LCS9/ whole genome sequencing.</title>
        <authorList>
            <person name="Kim M.K."/>
            <person name="Srinivasan S."/>
            <person name="Lee J.-J."/>
        </authorList>
    </citation>
    <scope>NUCLEOTIDE SEQUENCE [LARGE SCALE GENOMIC DNA]</scope>
    <source>
        <strain evidence="13">LCS9</strain>
    </source>
</reference>
<dbReference type="Pfam" id="PF00919">
    <property type="entry name" value="UPF0004"/>
    <property type="match status" value="1"/>
</dbReference>
<keyword evidence="1 8" id="KW-0004">4Fe-4S</keyword>
<dbReference type="PANTHER" id="PTHR43837">
    <property type="entry name" value="RIBOSOMAL PROTEIN S12 METHYLTHIOTRANSFERASE RIMO"/>
    <property type="match status" value="1"/>
</dbReference>
<dbReference type="InterPro" id="IPR012340">
    <property type="entry name" value="NA-bd_OB-fold"/>
</dbReference>
<dbReference type="STRING" id="1492898.SY85_04680"/>
<gene>
    <name evidence="8" type="primary">rimO</name>
    <name evidence="12" type="ORF">SY85_04680</name>
</gene>
<dbReference type="NCBIfam" id="TIGR00089">
    <property type="entry name" value="MiaB/RimO family radical SAM methylthiotransferase"/>
    <property type="match status" value="1"/>
</dbReference>
<dbReference type="InterPro" id="IPR006638">
    <property type="entry name" value="Elp3/MiaA/NifB-like_rSAM"/>
</dbReference>
<dbReference type="NCBIfam" id="TIGR01125">
    <property type="entry name" value="30S ribosomal protein S12 methylthiotransferase RimO"/>
    <property type="match status" value="1"/>
</dbReference>
<keyword evidence="2 8" id="KW-0963">Cytoplasm</keyword>
<evidence type="ECO:0000259" key="9">
    <source>
        <dbReference type="PROSITE" id="PS50926"/>
    </source>
</evidence>
<dbReference type="GO" id="GO:0103039">
    <property type="term" value="F:protein methylthiotransferase activity"/>
    <property type="evidence" value="ECO:0007669"/>
    <property type="project" value="UniProtKB-EC"/>
</dbReference>
<evidence type="ECO:0000256" key="2">
    <source>
        <dbReference type="ARBA" id="ARBA00022490"/>
    </source>
</evidence>
<accession>A0A172TS41</accession>
<evidence type="ECO:0000256" key="4">
    <source>
        <dbReference type="ARBA" id="ARBA00022691"/>
    </source>
</evidence>
<dbReference type="FunFam" id="3.80.30.20:FF:000001">
    <property type="entry name" value="tRNA-2-methylthio-N(6)-dimethylallyladenosine synthase 2"/>
    <property type="match status" value="1"/>
</dbReference>
<evidence type="ECO:0000256" key="7">
    <source>
        <dbReference type="ARBA" id="ARBA00023014"/>
    </source>
</evidence>
<dbReference type="InterPro" id="IPR058240">
    <property type="entry name" value="rSAM_sf"/>
</dbReference>
<dbReference type="PATRIC" id="fig|1492898.3.peg.1024"/>
<dbReference type="Pfam" id="PF18693">
    <property type="entry name" value="TRAM_2"/>
    <property type="match status" value="1"/>
</dbReference>
<evidence type="ECO:0000256" key="3">
    <source>
        <dbReference type="ARBA" id="ARBA00022679"/>
    </source>
</evidence>
<dbReference type="InterPro" id="IPR020612">
    <property type="entry name" value="Methylthiotransferase_CS"/>
</dbReference>
<dbReference type="SUPFAM" id="SSF102114">
    <property type="entry name" value="Radical SAM enzymes"/>
    <property type="match status" value="1"/>
</dbReference>
<evidence type="ECO:0000256" key="6">
    <source>
        <dbReference type="ARBA" id="ARBA00023004"/>
    </source>
</evidence>
<sequence>MKAKTLKKDKVNIITLGCSKNMVDSEVLSGQLQANEIDVVHESTKRDHNIVIVNTCGFIDKAKEESVNTILEQVSLKQKGKLDKVYVTGCLTQRYRDDLEQSIPEVDAWFGTMELPLILKRFEADYKSELIGERLLATPQHYAYMKIAEGCNRTCAFCAIPLMRGNHTSRSIEDLVKEAETLAKRGVKEIMLIAQELTYYGLDMYKKRMLPDLLKRLSDVPGIEWIRLHYAYPHKFPMEILDVMRERDNICNYLDMPLQHAADNMLKAMRRQITRAEMEDLVQNIRQTVPGICLRTTLIAGFPGETLDDVEELKGFLERQRFDRVGIFTYSHEEDTPAYALVDDVPAEEKQRRAEEIMAVQQEISYEKNQEKVGQTFKVLIDKKEAGRYLGRTEFDSVEVDNEVIVQTSEKLQPGSFYNVKITKAYDYDLEGEVVSGK</sequence>
<dbReference type="RefSeq" id="WP_066402035.1">
    <property type="nucleotide sequence ID" value="NZ_CP011390.1"/>
</dbReference>
<dbReference type="AlphaFoldDB" id="A0A172TS41"/>
<comment type="cofactor">
    <cofactor evidence="8">
        <name>[4Fe-4S] cluster</name>
        <dbReference type="ChEBI" id="CHEBI:49883"/>
    </cofactor>
    <text evidence="8">Binds 2 [4Fe-4S] clusters. One cluster is coordinated with 3 cysteines and an exchangeable S-adenosyl-L-methionine.</text>
</comment>
<feature type="binding site" evidence="8">
    <location>
        <position position="56"/>
    </location>
    <ligand>
        <name>[4Fe-4S] cluster</name>
        <dbReference type="ChEBI" id="CHEBI:49883"/>
        <label>1</label>
    </ligand>
</feature>
<name>A0A172TS41_9BACT</name>
<dbReference type="EC" id="2.8.4.4" evidence="8"/>
<keyword evidence="4 8" id="KW-0949">S-adenosyl-L-methionine</keyword>
<dbReference type="Gene3D" id="3.80.30.20">
    <property type="entry name" value="tm_1862 like domain"/>
    <property type="match status" value="1"/>
</dbReference>
<feature type="binding site" evidence="8">
    <location>
        <position position="90"/>
    </location>
    <ligand>
        <name>[4Fe-4S] cluster</name>
        <dbReference type="ChEBI" id="CHEBI:49883"/>
        <label>1</label>
    </ligand>
</feature>
<organism evidence="12 13">
    <name type="scientific">Flavisolibacter tropicus</name>
    <dbReference type="NCBI Taxonomy" id="1492898"/>
    <lineage>
        <taxon>Bacteria</taxon>
        <taxon>Pseudomonadati</taxon>
        <taxon>Bacteroidota</taxon>
        <taxon>Chitinophagia</taxon>
        <taxon>Chitinophagales</taxon>
        <taxon>Chitinophagaceae</taxon>
        <taxon>Flavisolibacter</taxon>
    </lineage>
</organism>
<comment type="similarity">
    <text evidence="8">Belongs to the methylthiotransferase family. RimO subfamily.</text>
</comment>
<protein>
    <recommendedName>
        <fullName evidence="8">Ribosomal protein uS12 methylthiotransferase RimO</fullName>
        <shortName evidence="8">uS12 MTTase</shortName>
        <shortName evidence="8">uS12 methylthiotransferase</shortName>
        <ecNumber evidence="8">2.8.4.4</ecNumber>
    </recommendedName>
    <alternativeName>
        <fullName evidence="8">Ribosomal protein uS12 (aspartate-C(3))-methylthiotransferase</fullName>
    </alternativeName>
    <alternativeName>
        <fullName evidence="8">Ribosome maturation factor RimO</fullName>
    </alternativeName>
</protein>
<feature type="binding site" evidence="8">
    <location>
        <position position="18"/>
    </location>
    <ligand>
        <name>[4Fe-4S] cluster</name>
        <dbReference type="ChEBI" id="CHEBI:49883"/>
        <label>1</label>
    </ligand>
</feature>
<dbReference type="CDD" id="cd01335">
    <property type="entry name" value="Radical_SAM"/>
    <property type="match status" value="1"/>
</dbReference>
<dbReference type="InterPro" id="IPR007197">
    <property type="entry name" value="rSAM"/>
</dbReference>
<keyword evidence="12" id="KW-0687">Ribonucleoprotein</keyword>